<dbReference type="OrthoDB" id="9810867at2"/>
<keyword evidence="4 7" id="KW-0255">Endonuclease</keyword>
<evidence type="ECO:0000256" key="4">
    <source>
        <dbReference type="ARBA" id="ARBA00022759"/>
    </source>
</evidence>
<dbReference type="EMBL" id="QFVT01000007">
    <property type="protein sequence ID" value="PYC47110.1"/>
    <property type="molecule type" value="Genomic_DNA"/>
</dbReference>
<keyword evidence="2 7" id="KW-0819">tRNA processing</keyword>
<accession>A0A2V4NBQ9</accession>
<dbReference type="PANTHER" id="PTHR33992">
    <property type="entry name" value="RIBONUCLEASE P PROTEIN COMPONENT"/>
    <property type="match status" value="1"/>
</dbReference>
<dbReference type="PROSITE" id="PS00648">
    <property type="entry name" value="RIBONUCLEASE_P"/>
    <property type="match status" value="1"/>
</dbReference>
<dbReference type="AlphaFoldDB" id="A0A2V4NBQ9"/>
<organism evidence="10 11">
    <name type="scientific">Litorivita pollutaquae</name>
    <dbReference type="NCBI Taxonomy" id="2200892"/>
    <lineage>
        <taxon>Bacteria</taxon>
        <taxon>Pseudomonadati</taxon>
        <taxon>Pseudomonadota</taxon>
        <taxon>Alphaproteobacteria</taxon>
        <taxon>Rhodobacterales</taxon>
        <taxon>Paracoccaceae</taxon>
        <taxon>Litorivita</taxon>
    </lineage>
</organism>
<comment type="similarity">
    <text evidence="7">Belongs to the RnpA family.</text>
</comment>
<comment type="caution">
    <text evidence="10">The sequence shown here is derived from an EMBL/GenBank/DDBJ whole genome shotgun (WGS) entry which is preliminary data.</text>
</comment>
<dbReference type="RefSeq" id="WP_110796304.1">
    <property type="nucleotide sequence ID" value="NZ_KZ826486.1"/>
</dbReference>
<evidence type="ECO:0000313" key="10">
    <source>
        <dbReference type="EMBL" id="PYC47110.1"/>
    </source>
</evidence>
<dbReference type="Pfam" id="PF00825">
    <property type="entry name" value="Ribonuclease_P"/>
    <property type="match status" value="1"/>
</dbReference>
<protein>
    <recommendedName>
        <fullName evidence="7 8">Ribonuclease P protein component</fullName>
        <shortName evidence="7">RNase P protein</shortName>
        <shortName evidence="7">RNaseP protein</shortName>
        <ecNumber evidence="7 8">3.1.26.5</ecNumber>
    </recommendedName>
    <alternativeName>
        <fullName evidence="7">Protein C5</fullName>
    </alternativeName>
</protein>
<feature type="region of interest" description="Disordered" evidence="9">
    <location>
        <begin position="149"/>
        <end position="174"/>
    </location>
</feature>
<dbReference type="InterPro" id="IPR014721">
    <property type="entry name" value="Ribsml_uS5_D2-typ_fold_subgr"/>
</dbReference>
<evidence type="ECO:0000256" key="8">
    <source>
        <dbReference type="NCBIfam" id="TIGR00188"/>
    </source>
</evidence>
<dbReference type="Proteomes" id="UP000248012">
    <property type="component" value="Unassembled WGS sequence"/>
</dbReference>
<keyword evidence="3 7" id="KW-0540">Nuclease</keyword>
<dbReference type="GO" id="GO:0042781">
    <property type="term" value="F:3'-tRNA processing endoribonuclease activity"/>
    <property type="evidence" value="ECO:0007669"/>
    <property type="project" value="TreeGrafter"/>
</dbReference>
<evidence type="ECO:0000256" key="5">
    <source>
        <dbReference type="ARBA" id="ARBA00022801"/>
    </source>
</evidence>
<dbReference type="EC" id="3.1.26.5" evidence="7 8"/>
<comment type="function">
    <text evidence="1 7">RNaseP catalyzes the removal of the 5'-leader sequence from pre-tRNA to produce the mature 5'-terminus. It can also cleave other RNA substrates such as 4.5S RNA. The protein component plays an auxiliary but essential role in vivo by binding to the 5'-leader sequence and broadening the substrate specificity of the ribozyme.</text>
</comment>
<dbReference type="NCBIfam" id="TIGR00188">
    <property type="entry name" value="rnpA"/>
    <property type="match status" value="1"/>
</dbReference>
<evidence type="ECO:0000256" key="3">
    <source>
        <dbReference type="ARBA" id="ARBA00022722"/>
    </source>
</evidence>
<keyword evidence="11" id="KW-1185">Reference proteome</keyword>
<dbReference type="InterPro" id="IPR020568">
    <property type="entry name" value="Ribosomal_Su5_D2-typ_SF"/>
</dbReference>
<evidence type="ECO:0000256" key="7">
    <source>
        <dbReference type="HAMAP-Rule" id="MF_00227"/>
    </source>
</evidence>
<dbReference type="SUPFAM" id="SSF54211">
    <property type="entry name" value="Ribosomal protein S5 domain 2-like"/>
    <property type="match status" value="1"/>
</dbReference>
<comment type="catalytic activity">
    <reaction evidence="7">
        <text>Endonucleolytic cleavage of RNA, removing 5'-extranucleotides from tRNA precursor.</text>
        <dbReference type="EC" id="3.1.26.5"/>
    </reaction>
</comment>
<dbReference type="GO" id="GO:0030677">
    <property type="term" value="C:ribonuclease P complex"/>
    <property type="evidence" value="ECO:0007669"/>
    <property type="project" value="TreeGrafter"/>
</dbReference>
<evidence type="ECO:0000256" key="6">
    <source>
        <dbReference type="ARBA" id="ARBA00022884"/>
    </source>
</evidence>
<feature type="region of interest" description="Disordered" evidence="9">
    <location>
        <begin position="1"/>
        <end position="22"/>
    </location>
</feature>
<comment type="subunit">
    <text evidence="7">Consists of a catalytic RNA component (M1 or rnpB) and a protein subunit.</text>
</comment>
<proteinExistence type="inferred from homology"/>
<feature type="region of interest" description="Disordered" evidence="9">
    <location>
        <begin position="58"/>
        <end position="77"/>
    </location>
</feature>
<dbReference type="InterPro" id="IPR000100">
    <property type="entry name" value="RNase_P"/>
</dbReference>
<evidence type="ECO:0000256" key="2">
    <source>
        <dbReference type="ARBA" id="ARBA00022694"/>
    </source>
</evidence>
<dbReference type="Gene3D" id="3.30.230.10">
    <property type="match status" value="1"/>
</dbReference>
<sequence length="174" mass="18828">MIPPEAPKDGSIASRRESPPAVSVCLRMQPRVPSMDKILTLRKRADFLTAARARRQGTGAMMVQGRKRAPNEPGGDAIRVGFTCSKKVGNAVARNRAKRRLREAARLVLPDLGLPGWDYVLIGRAEATAARPFEALKSDLAYALRKLHDGSAMPASNRPRGPRGKAKPKTAAPT</sequence>
<dbReference type="GO" id="GO:0000049">
    <property type="term" value="F:tRNA binding"/>
    <property type="evidence" value="ECO:0007669"/>
    <property type="project" value="UniProtKB-UniRule"/>
</dbReference>
<dbReference type="GO" id="GO:0004526">
    <property type="term" value="F:ribonuclease P activity"/>
    <property type="evidence" value="ECO:0007669"/>
    <property type="project" value="UniProtKB-UniRule"/>
</dbReference>
<gene>
    <name evidence="7 10" type="primary">rnpA</name>
    <name evidence="10" type="ORF">DI396_11145</name>
</gene>
<evidence type="ECO:0000256" key="1">
    <source>
        <dbReference type="ARBA" id="ARBA00002663"/>
    </source>
</evidence>
<keyword evidence="5 7" id="KW-0378">Hydrolase</keyword>
<name>A0A2V4NBQ9_9RHOB</name>
<evidence type="ECO:0000313" key="11">
    <source>
        <dbReference type="Proteomes" id="UP000248012"/>
    </source>
</evidence>
<evidence type="ECO:0000256" key="9">
    <source>
        <dbReference type="SAM" id="MobiDB-lite"/>
    </source>
</evidence>
<dbReference type="InterPro" id="IPR020539">
    <property type="entry name" value="RNase_P_CS"/>
</dbReference>
<reference evidence="10 11" key="1">
    <citation type="submission" date="2018-05" db="EMBL/GenBank/DDBJ databases">
        <title>Oceanovita maritima gen. nov., sp. nov., a marine bacterium in the family Rhodobacteraceae isolated from surface seawater of Lundu port Xiamen, China.</title>
        <authorList>
            <person name="Hetharua B.H."/>
            <person name="Min D."/>
            <person name="Liao H."/>
            <person name="Tian Y."/>
        </authorList>
    </citation>
    <scope>NUCLEOTIDE SEQUENCE [LARGE SCALE GENOMIC DNA]</scope>
    <source>
        <strain evidence="10 11">FSX-11</strain>
    </source>
</reference>
<dbReference type="GO" id="GO:0001682">
    <property type="term" value="P:tRNA 5'-leader removal"/>
    <property type="evidence" value="ECO:0007669"/>
    <property type="project" value="UniProtKB-UniRule"/>
</dbReference>
<dbReference type="PANTHER" id="PTHR33992:SF1">
    <property type="entry name" value="RIBONUCLEASE P PROTEIN COMPONENT"/>
    <property type="match status" value="1"/>
</dbReference>
<dbReference type="HAMAP" id="MF_00227">
    <property type="entry name" value="RNase_P"/>
    <property type="match status" value="1"/>
</dbReference>
<keyword evidence="6 7" id="KW-0694">RNA-binding</keyword>